<reference evidence="1 2" key="1">
    <citation type="submission" date="2024-09" db="EMBL/GenBank/DDBJ databases">
        <title>Rethinking Asexuality: The Enigmatic Case of Functional Sexual Genes in Lepraria (Stereocaulaceae).</title>
        <authorList>
            <person name="Doellman M."/>
            <person name="Sun Y."/>
            <person name="Barcenas-Pena A."/>
            <person name="Lumbsch H.T."/>
            <person name="Grewe F."/>
        </authorList>
    </citation>
    <scope>NUCLEOTIDE SEQUENCE [LARGE SCALE GENOMIC DNA]</scope>
    <source>
        <strain evidence="1 2">Grewe 0041</strain>
    </source>
</reference>
<comment type="caution">
    <text evidence="1">The sequence shown here is derived from an EMBL/GenBank/DDBJ whole genome shotgun (WGS) entry which is preliminary data.</text>
</comment>
<organism evidence="1 2">
    <name type="scientific">Lepraria finkii</name>
    <dbReference type="NCBI Taxonomy" id="1340010"/>
    <lineage>
        <taxon>Eukaryota</taxon>
        <taxon>Fungi</taxon>
        <taxon>Dikarya</taxon>
        <taxon>Ascomycota</taxon>
        <taxon>Pezizomycotina</taxon>
        <taxon>Lecanoromycetes</taxon>
        <taxon>OSLEUM clade</taxon>
        <taxon>Lecanoromycetidae</taxon>
        <taxon>Lecanorales</taxon>
        <taxon>Lecanorineae</taxon>
        <taxon>Stereocaulaceae</taxon>
        <taxon>Lepraria</taxon>
    </lineage>
</organism>
<evidence type="ECO:0000313" key="2">
    <source>
        <dbReference type="Proteomes" id="UP001590951"/>
    </source>
</evidence>
<name>A0ABR4BBR1_9LECA</name>
<protein>
    <submittedName>
        <fullName evidence="1">Uncharacterized protein</fullName>
    </submittedName>
</protein>
<accession>A0ABR4BBR1</accession>
<proteinExistence type="predicted"/>
<evidence type="ECO:0000313" key="1">
    <source>
        <dbReference type="EMBL" id="KAL2055289.1"/>
    </source>
</evidence>
<dbReference type="PANTHER" id="PTHR46072">
    <property type="entry name" value="AMIDASE-RELATED-RELATED"/>
    <property type="match status" value="1"/>
</dbReference>
<dbReference type="EMBL" id="JBHFEH010000012">
    <property type="protein sequence ID" value="KAL2055289.1"/>
    <property type="molecule type" value="Genomic_DNA"/>
</dbReference>
<dbReference type="PANTHER" id="PTHR46072:SF8">
    <property type="entry name" value="AMIDASE DOMAIN-CONTAINING PROTEIN"/>
    <property type="match status" value="1"/>
</dbReference>
<keyword evidence="2" id="KW-1185">Reference proteome</keyword>
<sequence>MQIFQESWQAKAKAKVTNMESKIPKEWTLEKADLDEAKKQRNITGPFIERFLGDSEVDIIRNNSVQLVEKIKSQRYTAVEVAQAYCQQQLLSKLSVKLFYRFCSSQPSSIHVQMC</sequence>
<gene>
    <name evidence="1" type="ORF">ABVK25_004627</name>
</gene>
<dbReference type="Proteomes" id="UP001590951">
    <property type="component" value="Unassembled WGS sequence"/>
</dbReference>